<feature type="transmembrane region" description="Helical" evidence="7">
    <location>
        <begin position="304"/>
        <end position="337"/>
    </location>
</feature>
<evidence type="ECO:0000256" key="2">
    <source>
        <dbReference type="ARBA" id="ARBA00022475"/>
    </source>
</evidence>
<dbReference type="PANTHER" id="PTHR30572">
    <property type="entry name" value="MEMBRANE COMPONENT OF TRANSPORTER-RELATED"/>
    <property type="match status" value="1"/>
</dbReference>
<dbReference type="PANTHER" id="PTHR30572:SF4">
    <property type="entry name" value="ABC TRANSPORTER PERMEASE YTRF"/>
    <property type="match status" value="1"/>
</dbReference>
<dbReference type="Proteomes" id="UP000190102">
    <property type="component" value="Unassembled WGS sequence"/>
</dbReference>
<dbReference type="Pfam" id="PF02687">
    <property type="entry name" value="FtsX"/>
    <property type="match status" value="1"/>
</dbReference>
<evidence type="ECO:0000256" key="5">
    <source>
        <dbReference type="ARBA" id="ARBA00023136"/>
    </source>
</evidence>
<keyword evidence="5 7" id="KW-0472">Membrane</keyword>
<evidence type="ECO:0000313" key="10">
    <source>
        <dbReference type="EMBL" id="SJZ66727.1"/>
    </source>
</evidence>
<dbReference type="GO" id="GO:0005886">
    <property type="term" value="C:plasma membrane"/>
    <property type="evidence" value="ECO:0007669"/>
    <property type="project" value="UniProtKB-SubCell"/>
</dbReference>
<evidence type="ECO:0000256" key="7">
    <source>
        <dbReference type="SAM" id="Phobius"/>
    </source>
</evidence>
<keyword evidence="2" id="KW-1003">Cell membrane</keyword>
<dbReference type="InterPro" id="IPR025857">
    <property type="entry name" value="MacB_PCD"/>
</dbReference>
<accession>A0A1T4MIM3</accession>
<feature type="transmembrane region" description="Helical" evidence="7">
    <location>
        <begin position="349"/>
        <end position="369"/>
    </location>
</feature>
<evidence type="ECO:0000256" key="4">
    <source>
        <dbReference type="ARBA" id="ARBA00022989"/>
    </source>
</evidence>
<evidence type="ECO:0000256" key="1">
    <source>
        <dbReference type="ARBA" id="ARBA00004651"/>
    </source>
</evidence>
<dbReference type="STRING" id="115783.SAMN02745119_01310"/>
<evidence type="ECO:0000259" key="9">
    <source>
        <dbReference type="Pfam" id="PF12704"/>
    </source>
</evidence>
<dbReference type="RefSeq" id="WP_078789593.1">
    <property type="nucleotide sequence ID" value="NZ_FUWR01000005.1"/>
</dbReference>
<keyword evidence="3 7" id="KW-0812">Transmembrane</keyword>
<dbReference type="EMBL" id="FUWR01000005">
    <property type="protein sequence ID" value="SJZ66727.1"/>
    <property type="molecule type" value="Genomic_DNA"/>
</dbReference>
<dbReference type="InterPro" id="IPR050250">
    <property type="entry name" value="Macrolide_Exporter_MacB"/>
</dbReference>
<feature type="domain" description="MacB-like periplasmic core" evidence="9">
    <location>
        <begin position="21"/>
        <end position="212"/>
    </location>
</feature>
<comment type="subcellular location">
    <subcellularLocation>
        <location evidence="1">Cell membrane</location>
        <topology evidence="1">Multi-pass membrane protein</topology>
    </subcellularLocation>
</comment>
<dbReference type="InterPro" id="IPR003838">
    <property type="entry name" value="ABC3_permease_C"/>
</dbReference>
<evidence type="ECO:0000256" key="3">
    <source>
        <dbReference type="ARBA" id="ARBA00022692"/>
    </source>
</evidence>
<evidence type="ECO:0000313" key="11">
    <source>
        <dbReference type="Proteomes" id="UP000190102"/>
    </source>
</evidence>
<evidence type="ECO:0000259" key="8">
    <source>
        <dbReference type="Pfam" id="PF02687"/>
    </source>
</evidence>
<proteinExistence type="inferred from homology"/>
<keyword evidence="4 7" id="KW-1133">Transmembrane helix</keyword>
<organism evidence="10 11">
    <name type="scientific">Trichlorobacter thiogenes</name>
    <dbReference type="NCBI Taxonomy" id="115783"/>
    <lineage>
        <taxon>Bacteria</taxon>
        <taxon>Pseudomonadati</taxon>
        <taxon>Thermodesulfobacteriota</taxon>
        <taxon>Desulfuromonadia</taxon>
        <taxon>Geobacterales</taxon>
        <taxon>Geobacteraceae</taxon>
        <taxon>Trichlorobacter</taxon>
    </lineage>
</organism>
<sequence length="386" mass="40692">MRPYQIALKNLIRRPARMFFLTVALAVGLAAVVALVTLSNSMTADIEHTMDQFGANILITPKSNDLALSYGGISLGRVSFDQRELDPSVLERIRTIKNHQNIAAVAPKVLGAVTLQGKELLLVGVDFAAELRMKPWWRLTGTEPSAADDALLGSNAARVLGVKPGDRLTVGDRSFKVAALLQETGSQDDGLLFVPLAAAQAITAKQGKITLIEVAALCSGCPIGEMVDQIAAVLPDAKVSAIKQVVEGRLQTIGQLKRFSLGMGGVIALIGLLVVFITMMGNVNERKVEIGIFRAIGYRTGHVMGIILLEAGLVGLVAGLAGYLLGLGAAAIALPLLAQSDHPHLLLQWQVALAAIAAVGLVSLLAAVYPARRAGRMDPADALRSL</sequence>
<dbReference type="OrthoDB" id="239678at2"/>
<evidence type="ECO:0000256" key="6">
    <source>
        <dbReference type="ARBA" id="ARBA00038076"/>
    </source>
</evidence>
<gene>
    <name evidence="10" type="ORF">SAMN02745119_01310</name>
</gene>
<comment type="similarity">
    <text evidence="6">Belongs to the ABC-4 integral membrane protein family.</text>
</comment>
<feature type="transmembrane region" description="Helical" evidence="7">
    <location>
        <begin position="259"/>
        <end position="283"/>
    </location>
</feature>
<dbReference type="GO" id="GO:0022857">
    <property type="term" value="F:transmembrane transporter activity"/>
    <property type="evidence" value="ECO:0007669"/>
    <property type="project" value="TreeGrafter"/>
</dbReference>
<protein>
    <submittedName>
        <fullName evidence="10">Putative ABC transport system permease protein</fullName>
    </submittedName>
</protein>
<dbReference type="AlphaFoldDB" id="A0A1T4MIM3"/>
<name>A0A1T4MIM3_9BACT</name>
<keyword evidence="11" id="KW-1185">Reference proteome</keyword>
<dbReference type="Pfam" id="PF12704">
    <property type="entry name" value="MacB_PCD"/>
    <property type="match status" value="1"/>
</dbReference>
<feature type="domain" description="ABC3 transporter permease C-terminal" evidence="8">
    <location>
        <begin position="263"/>
        <end position="379"/>
    </location>
</feature>
<reference evidence="11" key="1">
    <citation type="submission" date="2017-02" db="EMBL/GenBank/DDBJ databases">
        <authorList>
            <person name="Varghese N."/>
            <person name="Submissions S."/>
        </authorList>
    </citation>
    <scope>NUCLEOTIDE SEQUENCE [LARGE SCALE GENOMIC DNA]</scope>
    <source>
        <strain evidence="11">ATCC BAA-34</strain>
    </source>
</reference>